<sequence>MTEIGSGDDDGSRGDRIVWIDGFGDDKIIRDDSDDISAGKLPA</sequence>
<proteinExistence type="predicted"/>
<dbReference type="AlphaFoldDB" id="A0A1V6Q5E5"/>
<reference evidence="2" key="1">
    <citation type="journal article" date="2017" name="Nat. Microbiol.">
        <title>Global analysis of biosynthetic gene clusters reveals vast potential of secondary metabolite production in Penicillium species.</title>
        <authorList>
            <person name="Nielsen J.C."/>
            <person name="Grijseels S."/>
            <person name="Prigent S."/>
            <person name="Ji B."/>
            <person name="Dainat J."/>
            <person name="Nielsen K.F."/>
            <person name="Frisvad J.C."/>
            <person name="Workman M."/>
            <person name="Nielsen J."/>
        </authorList>
    </citation>
    <scope>NUCLEOTIDE SEQUENCE [LARGE SCALE GENOMIC DNA]</scope>
    <source>
        <strain evidence="2">IBT 29525</strain>
    </source>
</reference>
<dbReference type="Proteomes" id="UP000191612">
    <property type="component" value="Unassembled WGS sequence"/>
</dbReference>
<protein>
    <submittedName>
        <fullName evidence="1">Uncharacterized protein</fullName>
    </submittedName>
</protein>
<comment type="caution">
    <text evidence="1">The sequence shown here is derived from an EMBL/GenBank/DDBJ whole genome shotgun (WGS) entry which is preliminary data.</text>
</comment>
<name>A0A1V6Q5E5_9EURO</name>
<dbReference type="EMBL" id="MDYO01000119">
    <property type="protein sequence ID" value="OQD84483.1"/>
    <property type="molecule type" value="Genomic_DNA"/>
</dbReference>
<evidence type="ECO:0000313" key="2">
    <source>
        <dbReference type="Proteomes" id="UP000191612"/>
    </source>
</evidence>
<organism evidence="1 2">
    <name type="scientific">Penicillium solitum</name>
    <dbReference type="NCBI Taxonomy" id="60172"/>
    <lineage>
        <taxon>Eukaryota</taxon>
        <taxon>Fungi</taxon>
        <taxon>Dikarya</taxon>
        <taxon>Ascomycota</taxon>
        <taxon>Pezizomycotina</taxon>
        <taxon>Eurotiomycetes</taxon>
        <taxon>Eurotiomycetidae</taxon>
        <taxon>Eurotiales</taxon>
        <taxon>Aspergillaceae</taxon>
        <taxon>Penicillium</taxon>
    </lineage>
</organism>
<gene>
    <name evidence="1" type="ORF">PENSOL_c120G00908</name>
</gene>
<evidence type="ECO:0000313" key="1">
    <source>
        <dbReference type="EMBL" id="OQD84483.1"/>
    </source>
</evidence>
<accession>A0A1V6Q5E5</accession>
<keyword evidence="2" id="KW-1185">Reference proteome</keyword>